<protein>
    <submittedName>
        <fullName evidence="1">Uncharacterized protein</fullName>
    </submittedName>
</protein>
<reference evidence="1 2" key="1">
    <citation type="submission" date="2023-07" db="EMBL/GenBank/DDBJ databases">
        <title>Comparative genomics of wheat-associated soil bacteria to identify genetic determinants of phenazine resistance.</title>
        <authorList>
            <person name="Mouncey N."/>
        </authorList>
    </citation>
    <scope>NUCLEOTIDE SEQUENCE [LARGE SCALE GENOMIC DNA]</scope>
    <source>
        <strain evidence="1 2">W2I16</strain>
    </source>
</reference>
<dbReference type="Proteomes" id="UP001223072">
    <property type="component" value="Unassembled WGS sequence"/>
</dbReference>
<evidence type="ECO:0000313" key="1">
    <source>
        <dbReference type="EMBL" id="MDQ0932000.1"/>
    </source>
</evidence>
<dbReference type="EMBL" id="JAUSZS010000003">
    <property type="protein sequence ID" value="MDQ0932000.1"/>
    <property type="molecule type" value="Genomic_DNA"/>
</dbReference>
<keyword evidence="2" id="KW-1185">Reference proteome</keyword>
<comment type="caution">
    <text evidence="1">The sequence shown here is derived from an EMBL/GenBank/DDBJ whole genome shotgun (WGS) entry which is preliminary data.</text>
</comment>
<proteinExistence type="predicted"/>
<evidence type="ECO:0000313" key="2">
    <source>
        <dbReference type="Proteomes" id="UP001223072"/>
    </source>
</evidence>
<name>A0ABU0RJ54_9ACTN</name>
<gene>
    <name evidence="1" type="ORF">QFZ49_001930</name>
</gene>
<accession>A0ABU0RJ54</accession>
<sequence>MFADLLHGQLSVLPQNEHHQVLRVGEPEVLEDHAVDAVEGAGRRVQGEADLLVETEEVLGGGC</sequence>
<organism evidence="1 2">
    <name type="scientific">Streptomyces turgidiscabies</name>
    <dbReference type="NCBI Taxonomy" id="85558"/>
    <lineage>
        <taxon>Bacteria</taxon>
        <taxon>Bacillati</taxon>
        <taxon>Actinomycetota</taxon>
        <taxon>Actinomycetes</taxon>
        <taxon>Kitasatosporales</taxon>
        <taxon>Streptomycetaceae</taxon>
        <taxon>Streptomyces</taxon>
    </lineage>
</organism>